<evidence type="ECO:0000256" key="3">
    <source>
        <dbReference type="ARBA" id="ARBA00034247"/>
    </source>
</evidence>
<dbReference type="GO" id="GO:0005886">
    <property type="term" value="C:plasma membrane"/>
    <property type="evidence" value="ECO:0007669"/>
    <property type="project" value="TreeGrafter"/>
</dbReference>
<name>A0A3A8EXL3_9GAMM</name>
<keyword evidence="4" id="KW-0812">Transmembrane</keyword>
<sequence length="570" mass="65127">MEQKLRSEQISARLLIFMFVIILSVLLIAIPQIVQSYQEYVKLHRSLVDIQNLRIFAETSNKISRERAPSNKAMASSREELPIRIKELKEYREGVNKQIDLTVHTLQQAGFPALAKQVDVQLRNDLNFARKQVDSYIATPKDARKSIVMDHAIRDMFHAWDGCRAILQQLIIDSKQKNSEVTDYASIVLILADLRDQAGRVASNIMAPLSFAEPIPEFNKIRSLQTQEQVKYLWRLMDTIQPESLKTTKYLELHEQVKLRFIDQALPIVNQLILQSENKQAYSLNANQVTDAMVDKFTSIIDLQAYLLEMHSLEAQRQMQSAQHQFFLILLISILLLTVAFFTMLYTRRKLFEPLIQAQHMIEELFQIYERDQADIVVSQNKEAYNLTDAIDKLKEMLRQRDILEFQLKNIANTDSLSGVSNRLGLEAYLKNAQAKPNQFQKLSLIIVDIDNFKRVNDQFGHILGDLVIVEIAQCLKANISQTDLIVRFGGDEFLILIANSERNWILQIAESILADVSRLQIALPASSEKLKVSVSIGVATGAENWEALFSRADASLFKAKTQGRNKVVG</sequence>
<dbReference type="Pfam" id="PF00990">
    <property type="entry name" value="GGDEF"/>
    <property type="match status" value="1"/>
</dbReference>
<dbReference type="NCBIfam" id="TIGR00254">
    <property type="entry name" value="GGDEF"/>
    <property type="match status" value="1"/>
</dbReference>
<evidence type="ECO:0000313" key="6">
    <source>
        <dbReference type="EMBL" id="RKG38859.1"/>
    </source>
</evidence>
<keyword evidence="4" id="KW-1133">Transmembrane helix</keyword>
<dbReference type="PANTHER" id="PTHR45138">
    <property type="entry name" value="REGULATORY COMPONENTS OF SENSORY TRANSDUCTION SYSTEM"/>
    <property type="match status" value="1"/>
</dbReference>
<protein>
    <recommendedName>
        <fullName evidence="2">diguanylate cyclase</fullName>
        <ecNumber evidence="2">2.7.7.65</ecNumber>
    </recommendedName>
</protein>
<dbReference type="CDD" id="cd01949">
    <property type="entry name" value="GGDEF"/>
    <property type="match status" value="1"/>
</dbReference>
<keyword evidence="7" id="KW-1185">Reference proteome</keyword>
<dbReference type="SUPFAM" id="SSF55073">
    <property type="entry name" value="Nucleotide cyclase"/>
    <property type="match status" value="1"/>
</dbReference>
<dbReference type="InterPro" id="IPR043128">
    <property type="entry name" value="Rev_trsase/Diguanyl_cyclase"/>
</dbReference>
<evidence type="ECO:0000256" key="2">
    <source>
        <dbReference type="ARBA" id="ARBA00012528"/>
    </source>
</evidence>
<feature type="domain" description="GGDEF" evidence="5">
    <location>
        <begin position="441"/>
        <end position="570"/>
    </location>
</feature>
<dbReference type="InterPro" id="IPR050469">
    <property type="entry name" value="Diguanylate_Cyclase"/>
</dbReference>
<dbReference type="FunFam" id="3.30.70.270:FF:000001">
    <property type="entry name" value="Diguanylate cyclase domain protein"/>
    <property type="match status" value="1"/>
</dbReference>
<feature type="transmembrane region" description="Helical" evidence="4">
    <location>
        <begin position="326"/>
        <end position="346"/>
    </location>
</feature>
<dbReference type="InterPro" id="IPR000160">
    <property type="entry name" value="GGDEF_dom"/>
</dbReference>
<dbReference type="GO" id="GO:0043709">
    <property type="term" value="P:cell adhesion involved in single-species biofilm formation"/>
    <property type="evidence" value="ECO:0007669"/>
    <property type="project" value="TreeGrafter"/>
</dbReference>
<accession>A0A3A8EXL3</accession>
<comment type="caution">
    <text evidence="6">The sequence shown here is derived from an EMBL/GenBank/DDBJ whole genome shotgun (WGS) entry which is preliminary data.</text>
</comment>
<evidence type="ECO:0000256" key="1">
    <source>
        <dbReference type="ARBA" id="ARBA00001946"/>
    </source>
</evidence>
<gene>
    <name evidence="6" type="ORF">D7V20_06200</name>
</gene>
<dbReference type="AlphaFoldDB" id="A0A3A8EXL3"/>
<comment type="catalytic activity">
    <reaction evidence="3">
        <text>2 GTP = 3',3'-c-di-GMP + 2 diphosphate</text>
        <dbReference type="Rhea" id="RHEA:24898"/>
        <dbReference type="ChEBI" id="CHEBI:33019"/>
        <dbReference type="ChEBI" id="CHEBI:37565"/>
        <dbReference type="ChEBI" id="CHEBI:58805"/>
        <dbReference type="EC" id="2.7.7.65"/>
    </reaction>
</comment>
<feature type="transmembrane region" description="Helical" evidence="4">
    <location>
        <begin position="12"/>
        <end position="34"/>
    </location>
</feature>
<dbReference type="InterPro" id="IPR029787">
    <property type="entry name" value="Nucleotide_cyclase"/>
</dbReference>
<proteinExistence type="predicted"/>
<evidence type="ECO:0000259" key="5">
    <source>
        <dbReference type="PROSITE" id="PS50887"/>
    </source>
</evidence>
<dbReference type="PROSITE" id="PS50887">
    <property type="entry name" value="GGDEF"/>
    <property type="match status" value="1"/>
</dbReference>
<dbReference type="EC" id="2.7.7.65" evidence="2"/>
<dbReference type="GO" id="GO:1902201">
    <property type="term" value="P:negative regulation of bacterial-type flagellum-dependent cell motility"/>
    <property type="evidence" value="ECO:0007669"/>
    <property type="project" value="TreeGrafter"/>
</dbReference>
<dbReference type="EMBL" id="RAXT01000008">
    <property type="protein sequence ID" value="RKG38859.1"/>
    <property type="molecule type" value="Genomic_DNA"/>
</dbReference>
<dbReference type="Proteomes" id="UP000280405">
    <property type="component" value="Unassembled WGS sequence"/>
</dbReference>
<dbReference type="PANTHER" id="PTHR45138:SF9">
    <property type="entry name" value="DIGUANYLATE CYCLASE DGCM-RELATED"/>
    <property type="match status" value="1"/>
</dbReference>
<reference evidence="6 7" key="1">
    <citation type="submission" date="2018-09" db="EMBL/GenBank/DDBJ databases">
        <title>The draft genome of Acinetobacter spp. strains.</title>
        <authorList>
            <person name="Qin J."/>
            <person name="Feng Y."/>
            <person name="Zong Z."/>
        </authorList>
    </citation>
    <scope>NUCLEOTIDE SEQUENCE [LARGE SCALE GENOMIC DNA]</scope>
    <source>
        <strain evidence="6 7">WCHAc060115</strain>
    </source>
</reference>
<comment type="cofactor">
    <cofactor evidence="1">
        <name>Mg(2+)</name>
        <dbReference type="ChEBI" id="CHEBI:18420"/>
    </cofactor>
</comment>
<dbReference type="GO" id="GO:0052621">
    <property type="term" value="F:diguanylate cyclase activity"/>
    <property type="evidence" value="ECO:0007669"/>
    <property type="project" value="UniProtKB-EC"/>
</dbReference>
<dbReference type="RefSeq" id="WP_120383444.1">
    <property type="nucleotide sequence ID" value="NZ_RAXT01000008.1"/>
</dbReference>
<dbReference type="SMART" id="SM00267">
    <property type="entry name" value="GGDEF"/>
    <property type="match status" value="1"/>
</dbReference>
<organism evidence="6 7">
    <name type="scientific">Acinetobacter rongchengensis</name>
    <dbReference type="NCBI Taxonomy" id="2419601"/>
    <lineage>
        <taxon>Bacteria</taxon>
        <taxon>Pseudomonadati</taxon>
        <taxon>Pseudomonadota</taxon>
        <taxon>Gammaproteobacteria</taxon>
        <taxon>Moraxellales</taxon>
        <taxon>Moraxellaceae</taxon>
        <taxon>Acinetobacter</taxon>
    </lineage>
</organism>
<dbReference type="OrthoDB" id="9812260at2"/>
<evidence type="ECO:0000256" key="4">
    <source>
        <dbReference type="SAM" id="Phobius"/>
    </source>
</evidence>
<dbReference type="Gene3D" id="3.30.70.270">
    <property type="match status" value="1"/>
</dbReference>
<evidence type="ECO:0000313" key="7">
    <source>
        <dbReference type="Proteomes" id="UP000280405"/>
    </source>
</evidence>
<keyword evidence="4" id="KW-0472">Membrane</keyword>